<proteinExistence type="predicted"/>
<protein>
    <recommendedName>
        <fullName evidence="5">Lipoprotein</fullName>
    </recommendedName>
</protein>
<sequence>MKMLIRATAVAACLTAGAVCTSCGNHNSSQRFEGYANDTSATSTQDTFIRGDSDPRAQGIQGTEQHDSVRVKKPAEQDSGQDKQP</sequence>
<dbReference type="Proteomes" id="UP001501508">
    <property type="component" value="Unassembled WGS sequence"/>
</dbReference>
<feature type="chain" id="PRO_5046336690" description="Lipoprotein" evidence="2">
    <location>
        <begin position="19"/>
        <end position="85"/>
    </location>
</feature>
<accession>A0ABP8M1R3</accession>
<reference evidence="4" key="1">
    <citation type="journal article" date="2019" name="Int. J. Syst. Evol. Microbiol.">
        <title>The Global Catalogue of Microorganisms (GCM) 10K type strain sequencing project: providing services to taxonomists for standard genome sequencing and annotation.</title>
        <authorList>
            <consortium name="The Broad Institute Genomics Platform"/>
            <consortium name="The Broad Institute Genome Sequencing Center for Infectious Disease"/>
            <person name="Wu L."/>
            <person name="Ma J."/>
        </authorList>
    </citation>
    <scope>NUCLEOTIDE SEQUENCE [LARGE SCALE GENOMIC DNA]</scope>
    <source>
        <strain evidence="4">JCM 31920</strain>
    </source>
</reference>
<feature type="signal peptide" evidence="2">
    <location>
        <begin position="1"/>
        <end position="18"/>
    </location>
</feature>
<keyword evidence="4" id="KW-1185">Reference proteome</keyword>
<feature type="compositionally biased region" description="Polar residues" evidence="1">
    <location>
        <begin position="34"/>
        <end position="47"/>
    </location>
</feature>
<dbReference type="EMBL" id="BAABEY010000023">
    <property type="protein sequence ID" value="GAA4440045.1"/>
    <property type="molecule type" value="Genomic_DNA"/>
</dbReference>
<evidence type="ECO:0000313" key="4">
    <source>
        <dbReference type="Proteomes" id="UP001501508"/>
    </source>
</evidence>
<gene>
    <name evidence="3" type="ORF">GCM10023091_23110</name>
</gene>
<comment type="caution">
    <text evidence="3">The sequence shown here is derived from an EMBL/GenBank/DDBJ whole genome shotgun (WGS) entry which is preliminary data.</text>
</comment>
<evidence type="ECO:0000313" key="3">
    <source>
        <dbReference type="EMBL" id="GAA4440045.1"/>
    </source>
</evidence>
<name>A0ABP8M1R3_9BACT</name>
<organism evidence="3 4">
    <name type="scientific">Ravibacter arvi</name>
    <dbReference type="NCBI Taxonomy" id="2051041"/>
    <lineage>
        <taxon>Bacteria</taxon>
        <taxon>Pseudomonadati</taxon>
        <taxon>Bacteroidota</taxon>
        <taxon>Cytophagia</taxon>
        <taxon>Cytophagales</taxon>
        <taxon>Spirosomataceae</taxon>
        <taxon>Ravibacter</taxon>
    </lineage>
</organism>
<evidence type="ECO:0000256" key="1">
    <source>
        <dbReference type="SAM" id="MobiDB-lite"/>
    </source>
</evidence>
<feature type="compositionally biased region" description="Basic and acidic residues" evidence="1">
    <location>
        <begin position="64"/>
        <end position="85"/>
    </location>
</feature>
<keyword evidence="2" id="KW-0732">Signal</keyword>
<evidence type="ECO:0008006" key="5">
    <source>
        <dbReference type="Google" id="ProtNLM"/>
    </source>
</evidence>
<evidence type="ECO:0000256" key="2">
    <source>
        <dbReference type="SAM" id="SignalP"/>
    </source>
</evidence>
<dbReference type="RefSeq" id="WP_345029140.1">
    <property type="nucleotide sequence ID" value="NZ_BAABEY010000023.1"/>
</dbReference>
<feature type="region of interest" description="Disordered" evidence="1">
    <location>
        <begin position="34"/>
        <end position="85"/>
    </location>
</feature>